<dbReference type="InterPro" id="IPR011701">
    <property type="entry name" value="MFS"/>
</dbReference>
<keyword evidence="4" id="KW-0813">Transport</keyword>
<evidence type="ECO:0000256" key="1">
    <source>
        <dbReference type="ARBA" id="ARBA00004123"/>
    </source>
</evidence>
<dbReference type="PANTHER" id="PTHR47338">
    <property type="entry name" value="ZN(II)2CYS6 TRANSCRIPTION FACTOR (EUROFUNG)-RELATED"/>
    <property type="match status" value="1"/>
</dbReference>
<feature type="region of interest" description="Disordered" evidence="13">
    <location>
        <begin position="717"/>
        <end position="744"/>
    </location>
</feature>
<dbReference type="InterPro" id="IPR020846">
    <property type="entry name" value="MFS_dom"/>
</dbReference>
<evidence type="ECO:0000256" key="7">
    <source>
        <dbReference type="ARBA" id="ARBA00022989"/>
    </source>
</evidence>
<dbReference type="PROSITE" id="PS50048">
    <property type="entry name" value="ZN2_CY6_FUNGAL_2"/>
    <property type="match status" value="1"/>
</dbReference>
<dbReference type="GO" id="GO:0000981">
    <property type="term" value="F:DNA-binding transcription factor activity, RNA polymerase II-specific"/>
    <property type="evidence" value="ECO:0007669"/>
    <property type="project" value="InterPro"/>
</dbReference>
<dbReference type="SUPFAM" id="SSF57701">
    <property type="entry name" value="Zn2/Cys6 DNA-binding domain"/>
    <property type="match status" value="1"/>
</dbReference>
<sequence>MEKLSVAIPQEPVADAQPPKKDDADADTRSIRAGENDLLKGEIVDQVLAAKMNLVNDAIDEIGFTPYQWKLFVLNGFGYAVDSLILLIQSIISTQAVYEFQPSYSTGLTIAVYVGMLVGALFWGLSADVIGRRFAFNVSLFISSIFTIVAGASPNWIVLGLFICLSAFGAGGNLVLDTAVFLEYLPSKQQWLVTLMAAWWGLGQLIAGLFAWAYLPKYSCSDAASCTYDNNKGWRYVWYTSGAFVFVLSILRVTIIRLQETPKFLVTEGRDEQAVRVLQGIAQKYDRPCSLSVEMLQRLGTTQRPNQEGKKGRLSFSELGFHLKGLFATRKIALSTSLVWFSWLLIGLAYPLYNVFLPTYLSSRGASFGIQSPYVTWRNYALVNFSGIPGPIVAGLMCRSKWFWGRRGTMVVGALITMIFFFCYTQVRTESQNVGFSCTVNFCLNIYYGTLYAYSPEVFPSAHRGTGNGIAIGLNRIMGIVSAVVGKAANTSTPVPIFICAALYAVMAVVSIALPFEPYGRRSVTGQSVPSANSAYLSPLNIPARIKTKPLHGHPDARDLHERRATLMYAELCWMKNETMDIDAASVAATGELSITESQTEEEVNGEEDLEQRRLAEHKKKPLAITACELCKARKVRCDRAEPSCGWCTRNRRVCVYRERQKPGFRAGYVRELETKVNKLEAMLQMLGRRVEDHISTKELGQTGPINLERLLSIASDSSQPSQNARSPSVIDTQSPDGSSHERVHPARAAELMSVQSMMNTSRSVNMSQAPPELPPVELLYSLVDLYFKHVNTWCPILDRQITVEGLFRSSKHDEADRIVLYAMVATALRFSKDPSLTPESRERYHTFAKERVLLHSLQTPSIKSLQALVILTWDFLGSSDGPASVNILAVLVRSVLQLNLQVESGLSLSSAVRAHAPPGRLRDTVLPQPTSWIEEEGRRRLFWMIYVIERYAAVATAADLVLDETEIDRSLPCRYDLFSKNHPVETRWFCGPGRSRMIINQPENLGSFSYHCEVTRILSRVQQFLQTPVDICSMSEVERWQSTYRELDDELSAWLSNLPDDYSRISQLCHSDPTSKISNWIIMHAAFVTSVVRLHSCAAYPPVRSYIFAPSYNASQRCLTAVQSLREIAQDVLNTGMLDLLGPHFAFSLYAAARLLLVHTACTGAETDTSCQFFIDILEQMGHYWSIASQYAQQLDQIWKRAHMEWQIGGETTKSAPKALAIMRRRAYEVHISAIQRPSSAMKPLPTKQASVEDIEYLEVFHFFNYPRLPASMVNSQSLYDYFLNVDAISAGKDYFMAAAPLSIGSSDMGWSYST</sequence>
<keyword evidence="7 14" id="KW-1133">Transmembrane helix</keyword>
<feature type="transmembrane region" description="Helical" evidence="14">
    <location>
        <begin position="466"/>
        <end position="489"/>
    </location>
</feature>
<evidence type="ECO:0000256" key="3">
    <source>
        <dbReference type="ARBA" id="ARBA00008335"/>
    </source>
</evidence>
<evidence type="ECO:0000313" key="18">
    <source>
        <dbReference type="Proteomes" id="UP000054383"/>
    </source>
</evidence>
<evidence type="ECO:0000256" key="11">
    <source>
        <dbReference type="ARBA" id="ARBA00023163"/>
    </source>
</evidence>
<dbReference type="InterPro" id="IPR036864">
    <property type="entry name" value="Zn2-C6_fun-type_DNA-bd_sf"/>
</dbReference>
<feature type="transmembrane region" description="Helical" evidence="14">
    <location>
        <begin position="71"/>
        <end position="92"/>
    </location>
</feature>
<evidence type="ECO:0000256" key="6">
    <source>
        <dbReference type="ARBA" id="ARBA00022723"/>
    </source>
</evidence>
<dbReference type="CDD" id="cd00067">
    <property type="entry name" value="GAL4"/>
    <property type="match status" value="1"/>
</dbReference>
<dbReference type="GO" id="GO:0022857">
    <property type="term" value="F:transmembrane transporter activity"/>
    <property type="evidence" value="ECO:0007669"/>
    <property type="project" value="InterPro"/>
</dbReference>
<accession>A0A0U1M0G3</accession>
<feature type="transmembrane region" description="Helical" evidence="14">
    <location>
        <begin position="332"/>
        <end position="353"/>
    </location>
</feature>
<keyword evidence="6" id="KW-0479">Metal-binding</keyword>
<feature type="domain" description="Major facilitator superfamily (MFS) profile" evidence="16">
    <location>
        <begin position="68"/>
        <end position="519"/>
    </location>
</feature>
<dbReference type="EMBL" id="CVMT01000004">
    <property type="protein sequence ID" value="CRG88471.1"/>
    <property type="molecule type" value="Genomic_DNA"/>
</dbReference>
<evidence type="ECO:0000259" key="15">
    <source>
        <dbReference type="PROSITE" id="PS50048"/>
    </source>
</evidence>
<keyword evidence="9" id="KW-0238">DNA-binding</keyword>
<feature type="compositionally biased region" description="Basic and acidic residues" evidence="13">
    <location>
        <begin position="18"/>
        <end position="27"/>
    </location>
</feature>
<comment type="subcellular location">
    <subcellularLocation>
        <location evidence="2">Membrane</location>
        <topology evidence="2">Multi-pass membrane protein</topology>
    </subcellularLocation>
    <subcellularLocation>
        <location evidence="1">Nucleus</location>
    </subcellularLocation>
</comment>
<gene>
    <name evidence="17" type="ORF">PISL3812_05501</name>
</gene>
<evidence type="ECO:0000259" key="16">
    <source>
        <dbReference type="PROSITE" id="PS50850"/>
    </source>
</evidence>
<keyword evidence="18" id="KW-1185">Reference proteome</keyword>
<dbReference type="GO" id="GO:0005634">
    <property type="term" value="C:nucleus"/>
    <property type="evidence" value="ECO:0007669"/>
    <property type="project" value="UniProtKB-SubCell"/>
</dbReference>
<feature type="compositionally biased region" description="Polar residues" evidence="13">
    <location>
        <begin position="717"/>
        <end position="738"/>
    </location>
</feature>
<evidence type="ECO:0000256" key="14">
    <source>
        <dbReference type="SAM" id="Phobius"/>
    </source>
</evidence>
<dbReference type="PROSITE" id="PS00463">
    <property type="entry name" value="ZN2_CY6_FUNGAL_1"/>
    <property type="match status" value="1"/>
</dbReference>
<dbReference type="SMART" id="SM00906">
    <property type="entry name" value="Fungal_trans"/>
    <property type="match status" value="1"/>
</dbReference>
<feature type="transmembrane region" description="Helical" evidence="14">
    <location>
        <begin position="158"/>
        <end position="185"/>
    </location>
</feature>
<keyword evidence="11" id="KW-0804">Transcription</keyword>
<evidence type="ECO:0000256" key="4">
    <source>
        <dbReference type="ARBA" id="ARBA00022448"/>
    </source>
</evidence>
<dbReference type="Proteomes" id="UP000054383">
    <property type="component" value="Unassembled WGS sequence"/>
</dbReference>
<evidence type="ECO:0000256" key="9">
    <source>
        <dbReference type="ARBA" id="ARBA00023125"/>
    </source>
</evidence>
<dbReference type="Pfam" id="PF00172">
    <property type="entry name" value="Zn_clus"/>
    <property type="match status" value="1"/>
</dbReference>
<dbReference type="CDD" id="cd17316">
    <property type="entry name" value="MFS_SV2_like"/>
    <property type="match status" value="1"/>
</dbReference>
<feature type="transmembrane region" description="Helical" evidence="14">
    <location>
        <begin position="236"/>
        <end position="255"/>
    </location>
</feature>
<name>A0A0U1M0G3_TALIS</name>
<evidence type="ECO:0000256" key="12">
    <source>
        <dbReference type="ARBA" id="ARBA00023242"/>
    </source>
</evidence>
<dbReference type="SMART" id="SM00066">
    <property type="entry name" value="GAL4"/>
    <property type="match status" value="1"/>
</dbReference>
<keyword evidence="10 14" id="KW-0472">Membrane</keyword>
<dbReference type="Gene3D" id="1.20.1250.20">
    <property type="entry name" value="MFS general substrate transporter like domains"/>
    <property type="match status" value="1"/>
</dbReference>
<feature type="transmembrane region" description="Helical" evidence="14">
    <location>
        <begin position="433"/>
        <end position="454"/>
    </location>
</feature>
<feature type="region of interest" description="Disordered" evidence="13">
    <location>
        <begin position="1"/>
        <end position="27"/>
    </location>
</feature>
<keyword evidence="8" id="KW-0805">Transcription regulation</keyword>
<comment type="similarity">
    <text evidence="3">Belongs to the major facilitator superfamily.</text>
</comment>
<keyword evidence="12" id="KW-0539">Nucleus</keyword>
<dbReference type="CDD" id="cd12148">
    <property type="entry name" value="fungal_TF_MHR"/>
    <property type="match status" value="1"/>
</dbReference>
<evidence type="ECO:0000256" key="2">
    <source>
        <dbReference type="ARBA" id="ARBA00004141"/>
    </source>
</evidence>
<evidence type="ECO:0000313" key="17">
    <source>
        <dbReference type="EMBL" id="CRG88471.1"/>
    </source>
</evidence>
<feature type="transmembrane region" description="Helical" evidence="14">
    <location>
        <begin position="134"/>
        <end position="152"/>
    </location>
</feature>
<dbReference type="PANTHER" id="PTHR47338:SF28">
    <property type="entry name" value="C6 TRANSCRIPTION FACTOR"/>
    <property type="match status" value="1"/>
</dbReference>
<feature type="transmembrane region" description="Helical" evidence="14">
    <location>
        <begin position="197"/>
        <end position="216"/>
    </location>
</feature>
<dbReference type="OMA" id="MSEVERW"/>
<dbReference type="PROSITE" id="PS50850">
    <property type="entry name" value="MFS"/>
    <property type="match status" value="1"/>
</dbReference>
<dbReference type="GO" id="GO:0008270">
    <property type="term" value="F:zinc ion binding"/>
    <property type="evidence" value="ECO:0007669"/>
    <property type="project" value="InterPro"/>
</dbReference>
<feature type="domain" description="Zn(2)-C6 fungal-type" evidence="15">
    <location>
        <begin position="627"/>
        <end position="657"/>
    </location>
</feature>
<dbReference type="SUPFAM" id="SSF103473">
    <property type="entry name" value="MFS general substrate transporter"/>
    <property type="match status" value="1"/>
</dbReference>
<dbReference type="GO" id="GO:0016020">
    <property type="term" value="C:membrane"/>
    <property type="evidence" value="ECO:0007669"/>
    <property type="project" value="UniProtKB-SubCell"/>
</dbReference>
<evidence type="ECO:0000256" key="5">
    <source>
        <dbReference type="ARBA" id="ARBA00022692"/>
    </source>
</evidence>
<feature type="transmembrane region" description="Helical" evidence="14">
    <location>
        <begin position="104"/>
        <end position="125"/>
    </location>
</feature>
<evidence type="ECO:0000256" key="8">
    <source>
        <dbReference type="ARBA" id="ARBA00023015"/>
    </source>
</evidence>
<evidence type="ECO:0000256" key="13">
    <source>
        <dbReference type="SAM" id="MobiDB-lite"/>
    </source>
</evidence>
<dbReference type="InterPro" id="IPR050815">
    <property type="entry name" value="TF_fung"/>
</dbReference>
<dbReference type="Pfam" id="PF04082">
    <property type="entry name" value="Fungal_trans"/>
    <property type="match status" value="1"/>
</dbReference>
<reference evidence="17 18" key="1">
    <citation type="submission" date="2015-04" db="EMBL/GenBank/DDBJ databases">
        <authorList>
            <person name="Syromyatnikov M.Y."/>
            <person name="Popov V.N."/>
        </authorList>
    </citation>
    <scope>NUCLEOTIDE SEQUENCE [LARGE SCALE GENOMIC DNA]</scope>
    <source>
        <strain evidence="17">WF-38-12</strain>
    </source>
</reference>
<dbReference type="GO" id="GO:0006351">
    <property type="term" value="P:DNA-templated transcription"/>
    <property type="evidence" value="ECO:0007669"/>
    <property type="project" value="InterPro"/>
</dbReference>
<protein>
    <submittedName>
        <fullName evidence="17">Putative MFS-type transporter PB1E7,08c</fullName>
    </submittedName>
</protein>
<dbReference type="GO" id="GO:0003677">
    <property type="term" value="F:DNA binding"/>
    <property type="evidence" value="ECO:0007669"/>
    <property type="project" value="UniProtKB-KW"/>
</dbReference>
<evidence type="ECO:0000256" key="10">
    <source>
        <dbReference type="ARBA" id="ARBA00023136"/>
    </source>
</evidence>
<feature type="transmembrane region" description="Helical" evidence="14">
    <location>
        <begin position="410"/>
        <end position="427"/>
    </location>
</feature>
<dbReference type="InterPro" id="IPR036259">
    <property type="entry name" value="MFS_trans_sf"/>
</dbReference>
<dbReference type="FunFam" id="1.20.1250.20:FF:000171">
    <property type="entry name" value="MFS general substrate transporter"/>
    <property type="match status" value="1"/>
</dbReference>
<dbReference type="Pfam" id="PF07690">
    <property type="entry name" value="MFS_1"/>
    <property type="match status" value="1"/>
</dbReference>
<proteinExistence type="inferred from homology"/>
<dbReference type="InterPro" id="IPR007219">
    <property type="entry name" value="XnlR_reg_dom"/>
</dbReference>
<dbReference type="Gene3D" id="4.10.240.10">
    <property type="entry name" value="Zn(2)-C6 fungal-type DNA-binding domain"/>
    <property type="match status" value="1"/>
</dbReference>
<dbReference type="InterPro" id="IPR001138">
    <property type="entry name" value="Zn2Cys6_DnaBD"/>
</dbReference>
<keyword evidence="5 14" id="KW-0812">Transmembrane</keyword>
<feature type="transmembrane region" description="Helical" evidence="14">
    <location>
        <begin position="495"/>
        <end position="516"/>
    </location>
</feature>
<organism evidence="17 18">
    <name type="scientific">Talaromyces islandicus</name>
    <name type="common">Penicillium islandicum</name>
    <dbReference type="NCBI Taxonomy" id="28573"/>
    <lineage>
        <taxon>Eukaryota</taxon>
        <taxon>Fungi</taxon>
        <taxon>Dikarya</taxon>
        <taxon>Ascomycota</taxon>
        <taxon>Pezizomycotina</taxon>
        <taxon>Eurotiomycetes</taxon>
        <taxon>Eurotiomycetidae</taxon>
        <taxon>Eurotiales</taxon>
        <taxon>Trichocomaceae</taxon>
        <taxon>Talaromyces</taxon>
        <taxon>Talaromyces sect. Islandici</taxon>
    </lineage>
</organism>
<dbReference type="OrthoDB" id="3936150at2759"/>